<dbReference type="InterPro" id="IPR030383">
    <property type="entry name" value="G_VLIG_dom"/>
</dbReference>
<evidence type="ECO:0000313" key="3">
    <source>
        <dbReference type="EMBL" id="CAG8449895.1"/>
    </source>
</evidence>
<name>A0A9N8VGH1_9GLOM</name>
<dbReference type="Proteomes" id="UP000789570">
    <property type="component" value="Unassembled WGS sequence"/>
</dbReference>
<dbReference type="Gene3D" id="3.40.50.300">
    <property type="entry name" value="P-loop containing nucleotide triphosphate hydrolases"/>
    <property type="match status" value="1"/>
</dbReference>
<dbReference type="OrthoDB" id="2439145at2759"/>
<reference evidence="3" key="1">
    <citation type="submission" date="2021-06" db="EMBL/GenBank/DDBJ databases">
        <authorList>
            <person name="Kallberg Y."/>
            <person name="Tangrot J."/>
            <person name="Rosling A."/>
        </authorList>
    </citation>
    <scope>NUCLEOTIDE SEQUENCE</scope>
    <source>
        <strain evidence="3">UK204</strain>
    </source>
</reference>
<dbReference type="PANTHER" id="PTHR14819:SF25">
    <property type="entry name" value="CHROMOSOME UNDETERMINED SCAFFOLD_52, WHOLE GENOME SHOTGUN SEQUENCE"/>
    <property type="match status" value="1"/>
</dbReference>
<dbReference type="Pfam" id="PF25683">
    <property type="entry name" value="URGCP_GTPase"/>
    <property type="match status" value="1"/>
</dbReference>
<feature type="domain" description="VLIG-type G" evidence="2">
    <location>
        <begin position="1029"/>
        <end position="1274"/>
    </location>
</feature>
<evidence type="ECO:0000256" key="1">
    <source>
        <dbReference type="SAM" id="MobiDB-lite"/>
    </source>
</evidence>
<organism evidence="3 4">
    <name type="scientific">Funneliformis caledonium</name>
    <dbReference type="NCBI Taxonomy" id="1117310"/>
    <lineage>
        <taxon>Eukaryota</taxon>
        <taxon>Fungi</taxon>
        <taxon>Fungi incertae sedis</taxon>
        <taxon>Mucoromycota</taxon>
        <taxon>Glomeromycotina</taxon>
        <taxon>Glomeromycetes</taxon>
        <taxon>Glomerales</taxon>
        <taxon>Glomeraceae</taxon>
        <taxon>Funneliformis</taxon>
    </lineage>
</organism>
<dbReference type="SUPFAM" id="SSF52540">
    <property type="entry name" value="P-loop containing nucleoside triphosphate hydrolases"/>
    <property type="match status" value="1"/>
</dbReference>
<comment type="caution">
    <text evidence="3">The sequence shown here is derived from an EMBL/GenBank/DDBJ whole genome shotgun (WGS) entry which is preliminary data.</text>
</comment>
<evidence type="ECO:0000313" key="4">
    <source>
        <dbReference type="Proteomes" id="UP000789570"/>
    </source>
</evidence>
<protein>
    <submittedName>
        <fullName evidence="3">3793_t:CDS:1</fullName>
    </submittedName>
</protein>
<dbReference type="PROSITE" id="PS51717">
    <property type="entry name" value="G_VLIG"/>
    <property type="match status" value="1"/>
</dbReference>
<dbReference type="InterPro" id="IPR052986">
    <property type="entry name" value="VLIG_GTPase"/>
</dbReference>
<feature type="region of interest" description="Disordered" evidence="1">
    <location>
        <begin position="430"/>
        <end position="452"/>
    </location>
</feature>
<proteinExistence type="predicted"/>
<dbReference type="GO" id="GO:0005525">
    <property type="term" value="F:GTP binding"/>
    <property type="evidence" value="ECO:0007669"/>
    <property type="project" value="InterPro"/>
</dbReference>
<keyword evidence="4" id="KW-1185">Reference proteome</keyword>
<gene>
    <name evidence="3" type="ORF">FCALED_LOCUS1157</name>
</gene>
<feature type="compositionally biased region" description="Acidic residues" evidence="1">
    <location>
        <begin position="438"/>
        <end position="451"/>
    </location>
</feature>
<evidence type="ECO:0000259" key="2">
    <source>
        <dbReference type="PROSITE" id="PS51717"/>
    </source>
</evidence>
<dbReference type="EMBL" id="CAJVPQ010000138">
    <property type="protein sequence ID" value="CAG8449895.1"/>
    <property type="molecule type" value="Genomic_DNA"/>
</dbReference>
<sequence>MLQNPLIVVCSRGPSGLIFALSLYEIFVKKNILGKIFIYHEHYKTHNTKNRLFLVNEDEFLRLPQSVRKHVYQSSVFKNIFSDQETAYFMNEFEDKLLELFAKLKSKENIKLFQERFDPSRVDRYDLLVLADEHDSFQFEKEAISKCYELEIKFHVSENQLQSGETEALSLLQTRYSLQFQHDNQSLLKVNLSKSEYESIEFDPSLDSIKNNPWFMNVIKDGFEFFEVYNYDLVSISKNSDDDLKLDIAISTAVTLAEKLTNGQTLLEITRENLDKFSNAMINIRQDLVQQLLLTNMENIIFKVIYGIIDKYNKKCSSGQEKMMSSVDSFKLITILDKYPQLFEIDQTPDDDVVKILNELREEYTKNIQSSTPELFLKTLERIQYAMNYFTIFESHLSSFISDNEFNKDDWVELNSSLILRDIDSNNSNKKVEISDASSEDSDESSDEETQQDLSLEEFFQITFGDETINYDATNFVTDELSEDIFITEVGPYLKDHKQGILRNIFPYIVDIINRTIPLQRIQGCIRQISASDNIDDPSQILKRLSNCKGRDYLVAFLDKVPKSSLTKILLSLTRANIPIPLLFTNNCEFSQKGLKVLREIRNLVLRDKYHLLLSFNLSTSESTTPFSKRLYPIICKNREDDLSLTSAGSIDISFHSASENYGRKPVAIAEVYLEEDPNQIFLSLINGFSKFAFYMFVHVNDQDFEGNSPSNELKRLTETISLDSNDSKISVIYWNRPTKNDPFSKRKKNIKKLFKSHLKPECVKIEQISNDMNQFLEDKKAELTKSLSQPDAGFIYPHLVLKLETLEKKCLNIWLPENLEETFAYSMKQKKFSTRSDLFPATDLENKIESLKEKKNKSRPQDHSDYISEEQINKKIHQFRNEQVNLYFSKPIPILLEFAKIIKENEIIEMRKFAGLIDKFFKDHLVELQKSNEHNEYAHNKQMLEENDISVHDIWKEFIILSNIKEEKYKKTTVLEKLYDVAPQKLSEAFTTWIIEGEPIQILDGISLKPLPTNFLSYTLCNIMSNTSRKLIIISIIGFESSGKSTLLNYLFQCSFATSATRCTKGLYLSYRNTTFDDNPIDLLILDSEGMNSTAQKYITTRNDFDKKFTLFALMCSHIIIINTKGLTRDIGDILEVSSWHLDGLRNRKSKPRLHFVLRDMNNNAKDFQPFQDIVNSLKKMFQQIPGCVESLEDFMTIQEEDIHLLTSAFHSYSDDFCPTTGRINERYNINVPAETFSNKTSILRHSLLNSATSQNANFNIFNNIQGFIPYMKTVWDNIGIHGNFLHFEDFKSINAWHQMRYLVNEIKGIDLKEFRHQAKDKINENVERLEVDHSKWVEVETNVRKDLDELQDEYNKICMKKYDSKLQNQFDLHIFNEGKRLIYNMIAEERMECDTLWLISACEYKDSWLSDCAIKKVGNKIEKLIGNSHLNDLKLIKYDEIFEEIWNEVEHDKMIFDQDMILTLEDLKPFISKTFNNAIEECYTKVCQNTENKEQVKFKRNFFKILKKPATFEESIRMNQFTIKEAFEIENIAEDPDTNNNVLKNKFNKFKRNLIGFTSNKTNTKIDYKATASIKTEIAKNILDKFNKVIKKIKTELADNNSLRIDSTQAVKCLETLCNFFFDITNDEHNGTFITFKDDDFNIFEKYSRIEVFQSLSNNIDKWNDKQQKNLEGLRQNLIISFEKILSYQSGENISKEFTKYIVQAIRPKVDKIENDITQRCKEYIKKSWNDTRTATTNAFDMSFGKLDLAAVNQYLNDPTQYMLNLMKMEFMVFSDVIIYDKLQEVDETIRYTHETLLNDLKEWMGLFDENKHYDEFKLSYLLTYLSGNSHDHEELTNTLFMKYGIVLKQKTSSHDFSKILKDVTHLLNSCIVQYPVYFFNTLFNELKEEFQKLYRDWNDQEREKVQKILESTVIGLSENLVDKIGCKERCPFCSSKCELPNDGHEKHHVTNHLFPAFYGVCSEHYRHPILFSCTEGAVHENVWGYAYLGPELYSLDGFLKKFHPEWHLFQRSAPTDENIVKMRAVWWKLRQTLCLRNKMIDNTDPSWGSLYGSLIPE</sequence>
<dbReference type="InterPro" id="IPR027417">
    <property type="entry name" value="P-loop_NTPase"/>
</dbReference>
<dbReference type="PANTHER" id="PTHR14819">
    <property type="entry name" value="GTP-BINDING"/>
    <property type="match status" value="1"/>
</dbReference>
<accession>A0A9N8VGH1</accession>